<protein>
    <submittedName>
        <fullName evidence="1">Uncharacterized protein</fullName>
    </submittedName>
</protein>
<proteinExistence type="predicted"/>
<evidence type="ECO:0000313" key="1">
    <source>
        <dbReference type="EMBL" id="JAH24224.1"/>
    </source>
</evidence>
<organism evidence="1">
    <name type="scientific">Anguilla anguilla</name>
    <name type="common">European freshwater eel</name>
    <name type="synonym">Muraena anguilla</name>
    <dbReference type="NCBI Taxonomy" id="7936"/>
    <lineage>
        <taxon>Eukaryota</taxon>
        <taxon>Metazoa</taxon>
        <taxon>Chordata</taxon>
        <taxon>Craniata</taxon>
        <taxon>Vertebrata</taxon>
        <taxon>Euteleostomi</taxon>
        <taxon>Actinopterygii</taxon>
        <taxon>Neopterygii</taxon>
        <taxon>Teleostei</taxon>
        <taxon>Anguilliformes</taxon>
        <taxon>Anguillidae</taxon>
        <taxon>Anguilla</taxon>
    </lineage>
</organism>
<dbReference type="AlphaFoldDB" id="A0A0E9R543"/>
<dbReference type="EMBL" id="GBXM01084353">
    <property type="protein sequence ID" value="JAH24224.1"/>
    <property type="molecule type" value="Transcribed_RNA"/>
</dbReference>
<reference evidence="1" key="1">
    <citation type="submission" date="2014-11" db="EMBL/GenBank/DDBJ databases">
        <authorList>
            <person name="Amaro Gonzalez C."/>
        </authorList>
    </citation>
    <scope>NUCLEOTIDE SEQUENCE</scope>
</reference>
<name>A0A0E9R543_ANGAN</name>
<accession>A0A0E9R543</accession>
<reference evidence="1" key="2">
    <citation type="journal article" date="2015" name="Fish Shellfish Immunol.">
        <title>Early steps in the European eel (Anguilla anguilla)-Vibrio vulnificus interaction in the gills: Role of the RtxA13 toxin.</title>
        <authorList>
            <person name="Callol A."/>
            <person name="Pajuelo D."/>
            <person name="Ebbesson L."/>
            <person name="Teles M."/>
            <person name="MacKenzie S."/>
            <person name="Amaro C."/>
        </authorList>
    </citation>
    <scope>NUCLEOTIDE SEQUENCE</scope>
</reference>
<sequence length="39" mass="4576">MDSPFVTSLAVINLKKIFLGGVAIWLQYSNQQLWTWPFY</sequence>